<keyword evidence="4 8" id="KW-1133">Transmembrane helix</keyword>
<evidence type="ECO:0000256" key="7">
    <source>
        <dbReference type="SAM" id="MobiDB-lite"/>
    </source>
</evidence>
<feature type="domain" description="ABC3 transporter permease C-terminal" evidence="9">
    <location>
        <begin position="293"/>
        <end position="398"/>
    </location>
</feature>
<comment type="subcellular location">
    <subcellularLocation>
        <location evidence="1">Cell membrane</location>
        <topology evidence="1">Multi-pass membrane protein</topology>
    </subcellularLocation>
</comment>
<comment type="similarity">
    <text evidence="6">Belongs to the ABC-4 integral membrane protein family.</text>
</comment>
<proteinExistence type="inferred from homology"/>
<dbReference type="Proteomes" id="UP000588586">
    <property type="component" value="Unassembled WGS sequence"/>
</dbReference>
<name>A0A849HI68_9MICO</name>
<feature type="transmembrane region" description="Helical" evidence="8">
    <location>
        <begin position="420"/>
        <end position="443"/>
    </location>
</feature>
<evidence type="ECO:0000259" key="9">
    <source>
        <dbReference type="Pfam" id="PF02687"/>
    </source>
</evidence>
<dbReference type="RefSeq" id="WP_171243393.1">
    <property type="nucleotide sequence ID" value="NZ_JABEPQ010000002.1"/>
</dbReference>
<dbReference type="EMBL" id="JABEPQ010000002">
    <property type="protein sequence ID" value="NNM46274.1"/>
    <property type="molecule type" value="Genomic_DNA"/>
</dbReference>
<comment type="caution">
    <text evidence="10">The sequence shown here is derived from an EMBL/GenBank/DDBJ whole genome shotgun (WGS) entry which is preliminary data.</text>
</comment>
<dbReference type="InterPro" id="IPR050250">
    <property type="entry name" value="Macrolide_Exporter_MacB"/>
</dbReference>
<keyword evidence="3 8" id="KW-0812">Transmembrane</keyword>
<feature type="transmembrane region" description="Helical" evidence="8">
    <location>
        <begin position="1004"/>
        <end position="1029"/>
    </location>
</feature>
<evidence type="ECO:0000313" key="11">
    <source>
        <dbReference type="Proteomes" id="UP000588586"/>
    </source>
</evidence>
<dbReference type="GO" id="GO:0022857">
    <property type="term" value="F:transmembrane transporter activity"/>
    <property type="evidence" value="ECO:0007669"/>
    <property type="project" value="TreeGrafter"/>
</dbReference>
<sequence>MWAAIRYRRAQALVLVLLSALIATCAVFAPLYERALEQSLLRSAVDEAPVADTALIVRGGRSEADPEMTPGSLKGSVPGGLLRIYGPPIEEMTDQINVVPRDGLKPSPVRLVARPDACEHLTLTTGTCPRDAGQVLVAAKDMAAWKWKVGQKFEVGIPGISEGKFDASMNPFQVLTVTGAYTVNPDPDYWLRTQLDGKSGIPITVGLEQVPGVDDFVTPVDTFDVRWVQAASRLTYPLRTDLISVDNLDDMAAIAQSPPGYSQPSAVIESQLPRTIAAVKGGQDKLRVIVPLLMAQLALLAAAILILVAQAAVEQRRPESALARLRGRSREGAGRLVMGELGLTVLLGLPLGVALAIGLSEVVRRSLLAGGVPFEFPWLAVVGLVVAALVCLLAIGVAVRPLQRQSISALLRRVAPQRRGGLGVVDILAVALAIFGLIGLATGTLKGPLALLTPTLIALAGGLLASRVAVPVARAVGRTQLGRGKVGPALTAYGLERRPALRKVVTVVSIAVALTVFATNALVVANRNWEARAQLEVGAPLVLDTDGTNPKVLTQALRAYDPDGAKATPVAVIRQAAADSTSTMAVIRTQFEKVAYTPGGQELRLDSLQVPDVRTVNLQGTTLTGRIAWNLAGGQGAGDGPAQVPGLPPGSSPGTPPAAGAGAAPIRVRISVTSPKGERLTRDLFTVPDLGTGSAKINAKVLCPDGCRFDGLLFTPDQFTTKLSGSVTISGLALDGQRLDVADVNRWNPFVPVASGTTDSLKLTVPKADTMQFDLVSSGVTVGLSYADVPAVVPGLLAGRVPAGGTAESFQVAGLNGVPIQVRAAQRPDALPVVGDRGVMVDMGTLERLGGTLSTSGKLSVWVKDPARAGEVRAALAKGGISVVDTRTYAEAKDRLDTSGSGWGMRLAAFTGVMALLLAALVVVVMTVTGWRTVARDLAALHMAGVGLGTLRRAIIREQVIVVVVGAVVGAVCGAVAAQVAMPLLPLFDDPATPVPALQIQPSILAVVGAALASVVVLVAVAVLCAMASGRRIALRRVREAL</sequence>
<accession>A0A849HI68</accession>
<feature type="transmembrane region" description="Helical" evidence="8">
    <location>
        <begin position="903"/>
        <end position="928"/>
    </location>
</feature>
<evidence type="ECO:0000256" key="6">
    <source>
        <dbReference type="ARBA" id="ARBA00038076"/>
    </source>
</evidence>
<dbReference type="PANTHER" id="PTHR30572:SF4">
    <property type="entry name" value="ABC TRANSPORTER PERMEASE YTRF"/>
    <property type="match status" value="1"/>
</dbReference>
<dbReference type="Pfam" id="PF02687">
    <property type="entry name" value="FtsX"/>
    <property type="match status" value="2"/>
</dbReference>
<organism evidence="10 11">
    <name type="scientific">Knoellia koreensis</name>
    <dbReference type="NCBI Taxonomy" id="2730921"/>
    <lineage>
        <taxon>Bacteria</taxon>
        <taxon>Bacillati</taxon>
        <taxon>Actinomycetota</taxon>
        <taxon>Actinomycetes</taxon>
        <taxon>Micrococcales</taxon>
        <taxon>Intrasporangiaceae</taxon>
        <taxon>Knoellia</taxon>
    </lineage>
</organism>
<feature type="region of interest" description="Disordered" evidence="7">
    <location>
        <begin position="634"/>
        <end position="663"/>
    </location>
</feature>
<feature type="domain" description="ABC3 transporter permease C-terminal" evidence="9">
    <location>
        <begin position="910"/>
        <end position="1029"/>
    </location>
</feature>
<dbReference type="PANTHER" id="PTHR30572">
    <property type="entry name" value="MEMBRANE COMPONENT OF TRANSPORTER-RELATED"/>
    <property type="match status" value="1"/>
</dbReference>
<evidence type="ECO:0000256" key="5">
    <source>
        <dbReference type="ARBA" id="ARBA00023136"/>
    </source>
</evidence>
<reference evidence="10 11" key="1">
    <citation type="submission" date="2020-04" db="EMBL/GenBank/DDBJ databases">
        <title>Knoellia sp. isolate from air conditioner.</title>
        <authorList>
            <person name="Chea S."/>
            <person name="Kim D.-U."/>
        </authorList>
    </citation>
    <scope>NUCLEOTIDE SEQUENCE [LARGE SCALE GENOMIC DNA]</scope>
    <source>
        <strain evidence="10 11">DB2414S</strain>
    </source>
</reference>
<feature type="compositionally biased region" description="Pro residues" evidence="7">
    <location>
        <begin position="646"/>
        <end position="656"/>
    </location>
</feature>
<keyword evidence="5 8" id="KW-0472">Membrane</keyword>
<feature type="transmembrane region" description="Helical" evidence="8">
    <location>
        <begin position="960"/>
        <end position="984"/>
    </location>
</feature>
<dbReference type="GO" id="GO:0005886">
    <property type="term" value="C:plasma membrane"/>
    <property type="evidence" value="ECO:0007669"/>
    <property type="project" value="UniProtKB-SubCell"/>
</dbReference>
<protein>
    <recommendedName>
        <fullName evidence="9">ABC3 transporter permease C-terminal domain-containing protein</fullName>
    </recommendedName>
</protein>
<evidence type="ECO:0000313" key="10">
    <source>
        <dbReference type="EMBL" id="NNM46274.1"/>
    </source>
</evidence>
<evidence type="ECO:0000256" key="3">
    <source>
        <dbReference type="ARBA" id="ARBA00022692"/>
    </source>
</evidence>
<evidence type="ECO:0000256" key="2">
    <source>
        <dbReference type="ARBA" id="ARBA00022475"/>
    </source>
</evidence>
<feature type="transmembrane region" description="Helical" evidence="8">
    <location>
        <begin position="449"/>
        <end position="470"/>
    </location>
</feature>
<keyword evidence="2" id="KW-1003">Cell membrane</keyword>
<feature type="transmembrane region" description="Helical" evidence="8">
    <location>
        <begin position="334"/>
        <end position="358"/>
    </location>
</feature>
<keyword evidence="11" id="KW-1185">Reference proteome</keyword>
<feature type="transmembrane region" description="Helical" evidence="8">
    <location>
        <begin position="504"/>
        <end position="525"/>
    </location>
</feature>
<feature type="transmembrane region" description="Helical" evidence="8">
    <location>
        <begin position="288"/>
        <end position="313"/>
    </location>
</feature>
<dbReference type="InterPro" id="IPR003838">
    <property type="entry name" value="ABC3_permease_C"/>
</dbReference>
<evidence type="ECO:0000256" key="1">
    <source>
        <dbReference type="ARBA" id="ARBA00004651"/>
    </source>
</evidence>
<feature type="transmembrane region" description="Helical" evidence="8">
    <location>
        <begin position="378"/>
        <end position="399"/>
    </location>
</feature>
<evidence type="ECO:0000256" key="8">
    <source>
        <dbReference type="SAM" id="Phobius"/>
    </source>
</evidence>
<evidence type="ECO:0000256" key="4">
    <source>
        <dbReference type="ARBA" id="ARBA00022989"/>
    </source>
</evidence>
<gene>
    <name evidence="10" type="ORF">HJG52_09680</name>
</gene>
<dbReference type="AlphaFoldDB" id="A0A849HI68"/>